<dbReference type="InterPro" id="IPR020471">
    <property type="entry name" value="AKR"/>
</dbReference>
<dbReference type="Proteomes" id="UP000614601">
    <property type="component" value="Unassembled WGS sequence"/>
</dbReference>
<evidence type="ECO:0000256" key="2">
    <source>
        <dbReference type="PIRSR" id="PIRSR000097-2"/>
    </source>
</evidence>
<proteinExistence type="predicted"/>
<dbReference type="PRINTS" id="PR00069">
    <property type="entry name" value="ALDKETRDTASE"/>
</dbReference>
<dbReference type="FunFam" id="3.20.20.100:FF:000029">
    <property type="entry name" value="Aldo-keto reductase"/>
    <property type="match status" value="1"/>
</dbReference>
<keyword evidence="6" id="KW-1185">Reference proteome</keyword>
<dbReference type="EMBL" id="CAJFDH010000005">
    <property type="protein sequence ID" value="CAD5223602.1"/>
    <property type="molecule type" value="Genomic_DNA"/>
</dbReference>
<dbReference type="PROSITE" id="PS00063">
    <property type="entry name" value="ALDOKETO_REDUCTASE_3"/>
    <property type="match status" value="1"/>
</dbReference>
<feature type="binding site" evidence="2">
    <location>
        <position position="114"/>
    </location>
    <ligand>
        <name>substrate</name>
    </ligand>
</feature>
<dbReference type="SUPFAM" id="SSF51430">
    <property type="entry name" value="NAD(P)-linked oxidoreductase"/>
    <property type="match status" value="1"/>
</dbReference>
<dbReference type="InterPro" id="IPR023210">
    <property type="entry name" value="NADP_OxRdtase_dom"/>
</dbReference>
<evidence type="ECO:0000256" key="1">
    <source>
        <dbReference type="PIRSR" id="PIRSR000097-1"/>
    </source>
</evidence>
<dbReference type="Pfam" id="PF00248">
    <property type="entry name" value="Aldo_ket_red"/>
    <property type="match status" value="1"/>
</dbReference>
<reference evidence="5" key="1">
    <citation type="submission" date="2020-09" db="EMBL/GenBank/DDBJ databases">
        <authorList>
            <person name="Kikuchi T."/>
        </authorList>
    </citation>
    <scope>NUCLEOTIDE SEQUENCE</scope>
    <source>
        <strain evidence="5">SH1</strain>
    </source>
</reference>
<dbReference type="OrthoDB" id="416253at2759"/>
<gene>
    <name evidence="5" type="ORF">BOKJ2_LOCUS10372</name>
</gene>
<evidence type="ECO:0000313" key="5">
    <source>
        <dbReference type="EMBL" id="CAD5223602.1"/>
    </source>
</evidence>
<dbReference type="PANTHER" id="PTHR11732">
    <property type="entry name" value="ALDO/KETO REDUCTASE"/>
    <property type="match status" value="1"/>
</dbReference>
<evidence type="ECO:0000259" key="4">
    <source>
        <dbReference type="Pfam" id="PF00248"/>
    </source>
</evidence>
<dbReference type="PIRSF" id="PIRSF000097">
    <property type="entry name" value="AKR"/>
    <property type="match status" value="1"/>
</dbReference>
<feature type="domain" description="NADP-dependent oxidoreductase" evidence="4">
    <location>
        <begin position="18"/>
        <end position="296"/>
    </location>
</feature>
<organism evidence="5 6">
    <name type="scientific">Bursaphelenchus okinawaensis</name>
    <dbReference type="NCBI Taxonomy" id="465554"/>
    <lineage>
        <taxon>Eukaryota</taxon>
        <taxon>Metazoa</taxon>
        <taxon>Ecdysozoa</taxon>
        <taxon>Nematoda</taxon>
        <taxon>Chromadorea</taxon>
        <taxon>Rhabditida</taxon>
        <taxon>Tylenchina</taxon>
        <taxon>Tylenchomorpha</taxon>
        <taxon>Aphelenchoidea</taxon>
        <taxon>Aphelenchoididae</taxon>
        <taxon>Bursaphelenchus</taxon>
    </lineage>
</organism>
<comment type="caution">
    <text evidence="5">The sequence shown here is derived from an EMBL/GenBank/DDBJ whole genome shotgun (WGS) entry which is preliminary data.</text>
</comment>
<dbReference type="AlphaFoldDB" id="A0A811L5R6"/>
<protein>
    <recommendedName>
        <fullName evidence="4">NADP-dependent oxidoreductase domain-containing protein</fullName>
    </recommendedName>
</protein>
<feature type="active site" description="Proton donor" evidence="1">
    <location>
        <position position="52"/>
    </location>
</feature>
<name>A0A811L5R6_9BILA</name>
<dbReference type="InterPro" id="IPR018170">
    <property type="entry name" value="Aldo/ket_reductase_CS"/>
</dbReference>
<dbReference type="Proteomes" id="UP000783686">
    <property type="component" value="Unassembled WGS sequence"/>
</dbReference>
<evidence type="ECO:0000256" key="3">
    <source>
        <dbReference type="PIRSR" id="PIRSR000097-3"/>
    </source>
</evidence>
<dbReference type="InterPro" id="IPR036812">
    <property type="entry name" value="NAD(P)_OxRdtase_dom_sf"/>
</dbReference>
<accession>A0A811L5R6</accession>
<feature type="site" description="Lowers pKa of active site Tyr" evidence="3">
    <location>
        <position position="81"/>
    </location>
</feature>
<evidence type="ECO:0000313" key="6">
    <source>
        <dbReference type="Proteomes" id="UP000614601"/>
    </source>
</evidence>
<dbReference type="GO" id="GO:0016491">
    <property type="term" value="F:oxidoreductase activity"/>
    <property type="evidence" value="ECO:0007669"/>
    <property type="project" value="InterPro"/>
</dbReference>
<dbReference type="Gene3D" id="3.20.20.100">
    <property type="entry name" value="NADP-dependent oxidoreductase domain"/>
    <property type="match status" value="1"/>
</dbReference>
<sequence>MVDVGHVTMHNGVKLPLLGYGTWLASDHEQLKTALRHALDAGYRYIDTAFVYGNEAPIGDVIKEYIDAGKLKRSDLFITTKLPAQALNPENAEVALKRSLESLKTDYVDLYLIHTPTAFKPENNLNGMLKDSEGKFVVEDVDLNQTWKVLEKYYKQGTLKSIGISNFNHKQIQELYDNAEIKPMNLQIELHILLPQIKLVDFCKEKNITVTSYSTLGSPGRGAAGISKVWVEGDCLNHPLTQELSKKYNKTPGQILLKTVVQRGISVIPKSVNEERIKQNIDIFDFEISEEDQKRLLGLGEKTRLLVFDLKGRIVPRRIELGHDIKMRVYIMNNLSTACT</sequence>
<dbReference type="EMBL" id="CAJFCW020000005">
    <property type="protein sequence ID" value="CAG9118294.1"/>
    <property type="molecule type" value="Genomic_DNA"/>
</dbReference>